<protein>
    <submittedName>
        <fullName evidence="1">Uncharacterized protein</fullName>
    </submittedName>
</protein>
<name>A0A6S7G6G5_PARCT</name>
<organism evidence="1 2">
    <name type="scientific">Paramuricea clavata</name>
    <name type="common">Red gorgonian</name>
    <name type="synonym">Violescent sea-whip</name>
    <dbReference type="NCBI Taxonomy" id="317549"/>
    <lineage>
        <taxon>Eukaryota</taxon>
        <taxon>Metazoa</taxon>
        <taxon>Cnidaria</taxon>
        <taxon>Anthozoa</taxon>
        <taxon>Octocorallia</taxon>
        <taxon>Malacalcyonacea</taxon>
        <taxon>Plexauridae</taxon>
        <taxon>Paramuricea</taxon>
    </lineage>
</organism>
<gene>
    <name evidence="1" type="ORF">PACLA_8A025159</name>
</gene>
<dbReference type="InterPro" id="IPR000477">
    <property type="entry name" value="RT_dom"/>
</dbReference>
<evidence type="ECO:0000313" key="1">
    <source>
        <dbReference type="EMBL" id="CAB3981250.1"/>
    </source>
</evidence>
<sequence length="238" mass="26615">MTNHWYQNMDEGLINGVVFLDLKKAFDTVDHGILLKKLYLYGVRGKAHDWFRSYLSNRTQYCQVNGKLSEPRTIITGIPQGSILGPLLFLVYINDLPNCLKSADCDMFADDTQLGTANKDVKVIFETLNDDLANISVWMAANKLSLNKSKTEYMFIGSHKKLKQCNSELQIKIGDTPIQRVTVTKSLDKGEGAVSPIGVGEVIRRISAKCVMSFAKKDVVEASGSLQLCLEVRLQYTQ</sequence>
<dbReference type="AlphaFoldDB" id="A0A6S7G6G5"/>
<dbReference type="EMBL" id="CACRXK020000368">
    <property type="protein sequence ID" value="CAB3981250.1"/>
    <property type="molecule type" value="Genomic_DNA"/>
</dbReference>
<dbReference type="Proteomes" id="UP001152795">
    <property type="component" value="Unassembled WGS sequence"/>
</dbReference>
<reference evidence="1" key="1">
    <citation type="submission" date="2020-04" db="EMBL/GenBank/DDBJ databases">
        <authorList>
            <person name="Alioto T."/>
            <person name="Alioto T."/>
            <person name="Gomez Garrido J."/>
        </authorList>
    </citation>
    <scope>NUCLEOTIDE SEQUENCE</scope>
    <source>
        <strain evidence="1">A484AB</strain>
    </source>
</reference>
<keyword evidence="2" id="KW-1185">Reference proteome</keyword>
<dbReference type="OrthoDB" id="414730at2759"/>
<dbReference type="SUPFAM" id="SSF56672">
    <property type="entry name" value="DNA/RNA polymerases"/>
    <property type="match status" value="1"/>
</dbReference>
<accession>A0A6S7G6G5</accession>
<proteinExistence type="predicted"/>
<comment type="caution">
    <text evidence="1">The sequence shown here is derived from an EMBL/GenBank/DDBJ whole genome shotgun (WGS) entry which is preliminary data.</text>
</comment>
<dbReference type="InterPro" id="IPR043502">
    <property type="entry name" value="DNA/RNA_pol_sf"/>
</dbReference>
<dbReference type="PANTHER" id="PTHR33332">
    <property type="entry name" value="REVERSE TRANSCRIPTASE DOMAIN-CONTAINING PROTEIN"/>
    <property type="match status" value="1"/>
</dbReference>
<dbReference type="PROSITE" id="PS50878">
    <property type="entry name" value="RT_POL"/>
    <property type="match status" value="1"/>
</dbReference>
<dbReference type="Pfam" id="PF00078">
    <property type="entry name" value="RVT_1"/>
    <property type="match status" value="1"/>
</dbReference>
<evidence type="ECO:0000313" key="2">
    <source>
        <dbReference type="Proteomes" id="UP001152795"/>
    </source>
</evidence>